<dbReference type="InterPro" id="IPR043128">
    <property type="entry name" value="Rev_trsase/Diguanyl_cyclase"/>
</dbReference>
<dbReference type="GO" id="GO:0004523">
    <property type="term" value="F:RNA-DNA hybrid ribonuclease activity"/>
    <property type="evidence" value="ECO:0007669"/>
    <property type="project" value="InterPro"/>
</dbReference>
<dbReference type="AlphaFoldDB" id="A0A1S4ACU3"/>
<keyword evidence="4" id="KW-0255">Endonuclease</keyword>
<evidence type="ECO:0000256" key="3">
    <source>
        <dbReference type="ARBA" id="ARBA00022722"/>
    </source>
</evidence>
<gene>
    <name evidence="9" type="primary">LOC107796238</name>
</gene>
<dbReference type="PaxDb" id="4097-A0A1S4ACU3"/>
<dbReference type="SUPFAM" id="SSF53098">
    <property type="entry name" value="Ribonuclease H-like"/>
    <property type="match status" value="1"/>
</dbReference>
<feature type="domain" description="RNase H type-1" evidence="7">
    <location>
        <begin position="248"/>
        <end position="352"/>
    </location>
</feature>
<keyword evidence="5" id="KW-0378">Hydrolase</keyword>
<proteinExistence type="predicted"/>
<dbReference type="CDD" id="cd01647">
    <property type="entry name" value="RT_LTR"/>
    <property type="match status" value="1"/>
</dbReference>
<protein>
    <recommendedName>
        <fullName evidence="10">RNA-directed DNA polymerase homolog</fullName>
    </recommendedName>
</protein>
<dbReference type="STRING" id="4097.A0A1S4ACU3"/>
<dbReference type="Gene3D" id="3.30.70.270">
    <property type="match status" value="2"/>
</dbReference>
<evidence type="ECO:0000256" key="2">
    <source>
        <dbReference type="ARBA" id="ARBA00022695"/>
    </source>
</evidence>
<accession>A0A1S4ACU3</accession>
<dbReference type="CDD" id="cd09279">
    <property type="entry name" value="RNase_HI_like"/>
    <property type="match status" value="1"/>
</dbReference>
<keyword evidence="1" id="KW-0808">Transferase</keyword>
<dbReference type="RefSeq" id="XP_016474472.1">
    <property type="nucleotide sequence ID" value="XM_016618986.1"/>
</dbReference>
<dbReference type="Gene3D" id="3.30.420.10">
    <property type="entry name" value="Ribonuclease H-like superfamily/Ribonuclease H"/>
    <property type="match status" value="1"/>
</dbReference>
<dbReference type="InterPro" id="IPR012337">
    <property type="entry name" value="RNaseH-like_sf"/>
</dbReference>
<dbReference type="InterPro" id="IPR002156">
    <property type="entry name" value="RNaseH_domain"/>
</dbReference>
<organism evidence="9">
    <name type="scientific">Nicotiana tabacum</name>
    <name type="common">Common tobacco</name>
    <dbReference type="NCBI Taxonomy" id="4097"/>
    <lineage>
        <taxon>Eukaryota</taxon>
        <taxon>Viridiplantae</taxon>
        <taxon>Streptophyta</taxon>
        <taxon>Embryophyta</taxon>
        <taxon>Tracheophyta</taxon>
        <taxon>Spermatophyta</taxon>
        <taxon>Magnoliopsida</taxon>
        <taxon>eudicotyledons</taxon>
        <taxon>Gunneridae</taxon>
        <taxon>Pentapetalae</taxon>
        <taxon>asterids</taxon>
        <taxon>lamiids</taxon>
        <taxon>Solanales</taxon>
        <taxon>Solanaceae</taxon>
        <taxon>Nicotianoideae</taxon>
        <taxon>Nicotianeae</taxon>
        <taxon>Nicotiana</taxon>
    </lineage>
</organism>
<evidence type="ECO:0000256" key="4">
    <source>
        <dbReference type="ARBA" id="ARBA00022759"/>
    </source>
</evidence>
<evidence type="ECO:0000259" key="8">
    <source>
        <dbReference type="Pfam" id="PF17917"/>
    </source>
</evidence>
<name>A0A1S4ACU3_TOBAC</name>
<evidence type="ECO:0000256" key="1">
    <source>
        <dbReference type="ARBA" id="ARBA00022679"/>
    </source>
</evidence>
<dbReference type="GO" id="GO:0003676">
    <property type="term" value="F:nucleic acid binding"/>
    <property type="evidence" value="ECO:0007669"/>
    <property type="project" value="InterPro"/>
</dbReference>
<evidence type="ECO:0000256" key="6">
    <source>
        <dbReference type="ARBA" id="ARBA00022918"/>
    </source>
</evidence>
<dbReference type="GO" id="GO:0003964">
    <property type="term" value="F:RNA-directed DNA polymerase activity"/>
    <property type="evidence" value="ECO:0007669"/>
    <property type="project" value="UniProtKB-KW"/>
</dbReference>
<keyword evidence="3" id="KW-0540">Nuclease</keyword>
<reference evidence="9" key="1">
    <citation type="submission" date="2025-08" db="UniProtKB">
        <authorList>
            <consortium name="RefSeq"/>
        </authorList>
    </citation>
    <scope>IDENTIFICATION</scope>
</reference>
<dbReference type="Pfam" id="PF13456">
    <property type="entry name" value="RVT_3"/>
    <property type="match status" value="1"/>
</dbReference>
<sequence length="431" mass="50491">MPVPKKDGKVRMCVDYRDLNRASPKDDFPLPSIYNLIDNYAKQELQSFMDCFITPWEYYYKMRPFGLKNAKATYMRAITTLFQDMIHKEIEVYVDDGIIKSKTSSDHIADLRKFLDRLQKYNLRLNPTKCPYGVPADGAFGCVLGQHDETGRKEQEIYYLSKKFTPYEAQYSLLEHTCCALTWIAQKLRHCFYAYTLYIISRMDLLKYIFQKPILRVSFVREDIDEAYEGWRMFSNGAANFKRVVIKAILVSETDQHYSVSIKLRFPCTNNKVEYEACILGLSSSIDMNIQGLVVIGDLDLLIHQVLREWATKNTMIFLYLYCVQDLIKRFSKIEFKHVPRIQNKFADVLANLPSMIQHLDKNFIDPILIEISKQQAYHALVEEEFDGNPWFPDIKEYLEKGEYRKKCYTHAEAHALEIGQPLLLERINSV</sequence>
<evidence type="ECO:0000313" key="9">
    <source>
        <dbReference type="RefSeq" id="XP_016474472.1"/>
    </source>
</evidence>
<dbReference type="PANTHER" id="PTHR48475">
    <property type="entry name" value="RIBONUCLEASE H"/>
    <property type="match status" value="1"/>
</dbReference>
<evidence type="ECO:0008006" key="10">
    <source>
        <dbReference type="Google" id="ProtNLM"/>
    </source>
</evidence>
<dbReference type="Pfam" id="PF17917">
    <property type="entry name" value="RT_RNaseH"/>
    <property type="match status" value="1"/>
</dbReference>
<dbReference type="SUPFAM" id="SSF56672">
    <property type="entry name" value="DNA/RNA polymerases"/>
    <property type="match status" value="1"/>
</dbReference>
<feature type="domain" description="Reverse transcriptase RNase H-like" evidence="8">
    <location>
        <begin position="138"/>
        <end position="212"/>
    </location>
</feature>
<keyword evidence="6" id="KW-0695">RNA-directed DNA polymerase</keyword>
<dbReference type="Gene3D" id="3.10.10.10">
    <property type="entry name" value="HIV Type 1 Reverse Transcriptase, subunit A, domain 1"/>
    <property type="match status" value="2"/>
</dbReference>
<dbReference type="InterPro" id="IPR036397">
    <property type="entry name" value="RNaseH_sf"/>
</dbReference>
<keyword evidence="2" id="KW-0548">Nucleotidyltransferase</keyword>
<dbReference type="SMR" id="A0A1S4ACU3"/>
<dbReference type="OrthoDB" id="1301825at2759"/>
<dbReference type="KEGG" id="nta:107796238"/>
<dbReference type="InterPro" id="IPR043502">
    <property type="entry name" value="DNA/RNA_pol_sf"/>
</dbReference>
<dbReference type="InterPro" id="IPR041373">
    <property type="entry name" value="RT_RNaseH"/>
</dbReference>
<evidence type="ECO:0000259" key="7">
    <source>
        <dbReference type="Pfam" id="PF13456"/>
    </source>
</evidence>
<dbReference type="PANTHER" id="PTHR48475:SF1">
    <property type="entry name" value="RNASE H TYPE-1 DOMAIN-CONTAINING PROTEIN"/>
    <property type="match status" value="1"/>
</dbReference>
<evidence type="ECO:0000256" key="5">
    <source>
        <dbReference type="ARBA" id="ARBA00022801"/>
    </source>
</evidence>